<dbReference type="Pfam" id="PF07099">
    <property type="entry name" value="DUF1361"/>
    <property type="match status" value="1"/>
</dbReference>
<gene>
    <name evidence="2" type="ORF">TJEJU_3041</name>
</gene>
<keyword evidence="1" id="KW-0812">Transmembrane</keyword>
<feature type="transmembrane region" description="Helical" evidence="1">
    <location>
        <begin position="188"/>
        <end position="210"/>
    </location>
</feature>
<feature type="transmembrane region" description="Helical" evidence="1">
    <location>
        <begin position="12"/>
        <end position="30"/>
    </location>
</feature>
<dbReference type="RefSeq" id="WP_095073425.1">
    <property type="nucleotide sequence ID" value="NZ_LT899436.1"/>
</dbReference>
<organism evidence="2 3">
    <name type="scientific">Tenacibaculum jejuense</name>
    <dbReference type="NCBI Taxonomy" id="584609"/>
    <lineage>
        <taxon>Bacteria</taxon>
        <taxon>Pseudomonadati</taxon>
        <taxon>Bacteroidota</taxon>
        <taxon>Flavobacteriia</taxon>
        <taxon>Flavobacteriales</taxon>
        <taxon>Flavobacteriaceae</taxon>
        <taxon>Tenacibaculum</taxon>
    </lineage>
</organism>
<evidence type="ECO:0008006" key="4">
    <source>
        <dbReference type="Google" id="ProtNLM"/>
    </source>
</evidence>
<protein>
    <recommendedName>
        <fullName evidence="4">DUF1361 domain-containing protein</fullName>
    </recommendedName>
</protein>
<dbReference type="EMBL" id="LT899436">
    <property type="protein sequence ID" value="SNR16701.1"/>
    <property type="molecule type" value="Genomic_DNA"/>
</dbReference>
<accession>A0A238UBZ9</accession>
<feature type="transmembrane region" description="Helical" evidence="1">
    <location>
        <begin position="36"/>
        <end position="57"/>
    </location>
</feature>
<dbReference type="Proteomes" id="UP000215214">
    <property type="component" value="Chromosome TJEJU"/>
</dbReference>
<dbReference type="OrthoDB" id="4540541at2"/>
<dbReference type="AlphaFoldDB" id="A0A238UBZ9"/>
<proteinExistence type="predicted"/>
<reference evidence="2 3" key="1">
    <citation type="submission" date="2017-07" db="EMBL/GenBank/DDBJ databases">
        <authorList>
            <person name="Sun Z.S."/>
            <person name="Albrecht U."/>
            <person name="Echele G."/>
            <person name="Lee C.C."/>
        </authorList>
    </citation>
    <scope>NUCLEOTIDE SEQUENCE [LARGE SCALE GENOMIC DNA]</scope>
    <source>
        <strain evidence="3">type strain: KCTC 22618</strain>
    </source>
</reference>
<feature type="transmembrane region" description="Helical" evidence="1">
    <location>
        <begin position="139"/>
        <end position="157"/>
    </location>
</feature>
<evidence type="ECO:0000313" key="3">
    <source>
        <dbReference type="Proteomes" id="UP000215214"/>
    </source>
</evidence>
<evidence type="ECO:0000256" key="1">
    <source>
        <dbReference type="SAM" id="Phobius"/>
    </source>
</evidence>
<sequence>MITKYLTRQQNGVLMLVIMCTFLVLLRVQITQNLLFTFMLWNIFLALIPFFITEYAVKRDIENKSKMKQIVLFVIWLFFLPNAPYIITDFIHLDTSRKNPLGWFDLLFLFCSAITGLMITVLTLKDVYQIIIKKWSLKVADIFIPIVCFLSGFGIYLGRFLRFNSWDIVTAPISLVEKTVYSFKLPKAWYVTIGFGMFLWIFFYAFLSFFKTKRKS</sequence>
<dbReference type="KEGG" id="tje:TJEJU_3041"/>
<dbReference type="InterPro" id="IPR009793">
    <property type="entry name" value="DUF1361"/>
</dbReference>
<keyword evidence="1" id="KW-0472">Membrane</keyword>
<feature type="transmembrane region" description="Helical" evidence="1">
    <location>
        <begin position="107"/>
        <end position="127"/>
    </location>
</feature>
<keyword evidence="1" id="KW-1133">Transmembrane helix</keyword>
<evidence type="ECO:0000313" key="2">
    <source>
        <dbReference type="EMBL" id="SNR16701.1"/>
    </source>
</evidence>
<feature type="transmembrane region" description="Helical" evidence="1">
    <location>
        <begin position="69"/>
        <end position="87"/>
    </location>
</feature>
<name>A0A238UBZ9_9FLAO</name>
<keyword evidence="3" id="KW-1185">Reference proteome</keyword>